<dbReference type="Pfam" id="PF00535">
    <property type="entry name" value="Glycos_transf_2"/>
    <property type="match status" value="1"/>
</dbReference>
<evidence type="ECO:0000313" key="13">
    <source>
        <dbReference type="EMBL" id="MBM7703817.1"/>
    </source>
</evidence>
<evidence type="ECO:0000256" key="5">
    <source>
        <dbReference type="ARBA" id="ARBA00022746"/>
    </source>
</evidence>
<dbReference type="SUPFAM" id="SSF53448">
    <property type="entry name" value="Nucleotide-diphospho-sugar transferases"/>
    <property type="match status" value="1"/>
</dbReference>
<dbReference type="CDD" id="cd00761">
    <property type="entry name" value="Glyco_tranf_GTA_type"/>
    <property type="match status" value="1"/>
</dbReference>
<comment type="subcellular location">
    <subcellularLocation>
        <location evidence="1">Cell membrane</location>
    </subcellularLocation>
</comment>
<keyword evidence="14" id="KW-1185">Reference proteome</keyword>
<evidence type="ECO:0000256" key="3">
    <source>
        <dbReference type="ARBA" id="ARBA00022676"/>
    </source>
</evidence>
<comment type="function">
    <text evidence="7">Catalyzes the glycosylation of 4,4'-diaponeurosporenoate, i.e. the esterification of glucose at the C1'' position with the carboxyl group of 4,4'-diaponeurosporenic acid, to form glycosyl-4,4'-diaponeurosporenoate. This is a step in the biosynthesis of staphyloxanthin, an orange pigment present in most staphylococci strains.</text>
</comment>
<keyword evidence="3" id="KW-0328">Glycosyltransferase</keyword>
<feature type="transmembrane region" description="Helical" evidence="11">
    <location>
        <begin position="6"/>
        <end position="25"/>
    </location>
</feature>
<keyword evidence="2" id="KW-1003">Cell membrane</keyword>
<keyword evidence="5" id="KW-0125">Carotenoid biosynthesis</keyword>
<feature type="transmembrane region" description="Helical" evidence="11">
    <location>
        <begin position="296"/>
        <end position="317"/>
    </location>
</feature>
<keyword evidence="6 11" id="KW-0472">Membrane</keyword>
<dbReference type="PANTHER" id="PTHR43646">
    <property type="entry name" value="GLYCOSYLTRANSFERASE"/>
    <property type="match status" value="1"/>
</dbReference>
<dbReference type="Proteomes" id="UP000809829">
    <property type="component" value="Unassembled WGS sequence"/>
</dbReference>
<proteinExistence type="inferred from homology"/>
<feature type="transmembrane region" description="Helical" evidence="11">
    <location>
        <begin position="271"/>
        <end position="290"/>
    </location>
</feature>
<accession>A0ABS2QWM6</accession>
<evidence type="ECO:0000256" key="6">
    <source>
        <dbReference type="ARBA" id="ARBA00023136"/>
    </source>
</evidence>
<reference evidence="13 14" key="1">
    <citation type="submission" date="2021-01" db="EMBL/GenBank/DDBJ databases">
        <title>Genomic Encyclopedia of Type Strains, Phase IV (KMG-IV): sequencing the most valuable type-strain genomes for metagenomic binning, comparative biology and taxonomic classification.</title>
        <authorList>
            <person name="Goeker M."/>
        </authorList>
    </citation>
    <scope>NUCLEOTIDE SEQUENCE [LARGE SCALE GENOMIC DNA]</scope>
    <source>
        <strain evidence="13 14">DSM 104297</strain>
    </source>
</reference>
<comment type="pathway">
    <text evidence="8">Carotenoid biosynthesis; staphyloxanthin biosynthesis; staphyloxanthin from farnesyl diphosphate: step 4/5.</text>
</comment>
<evidence type="ECO:0000256" key="1">
    <source>
        <dbReference type="ARBA" id="ARBA00004236"/>
    </source>
</evidence>
<dbReference type="InterPro" id="IPR001173">
    <property type="entry name" value="Glyco_trans_2-like"/>
</dbReference>
<keyword evidence="11" id="KW-0812">Transmembrane</keyword>
<keyword evidence="11" id="KW-1133">Transmembrane helix</keyword>
<gene>
    <name evidence="13" type="ORF">JOC83_002666</name>
</gene>
<evidence type="ECO:0000259" key="12">
    <source>
        <dbReference type="Pfam" id="PF00535"/>
    </source>
</evidence>
<name>A0ABS2QWM6_9BACI</name>
<comment type="similarity">
    <text evidence="9">Belongs to the glycosyltransferase 2 family. CrtQ subfamily.</text>
</comment>
<evidence type="ECO:0000256" key="4">
    <source>
        <dbReference type="ARBA" id="ARBA00022679"/>
    </source>
</evidence>
<dbReference type="EMBL" id="JAFBFC010000004">
    <property type="protein sequence ID" value="MBM7703817.1"/>
    <property type="molecule type" value="Genomic_DNA"/>
</dbReference>
<comment type="caution">
    <text evidence="13">The sequence shown here is derived from an EMBL/GenBank/DDBJ whole genome shotgun (WGS) entry which is preliminary data.</text>
</comment>
<feature type="domain" description="Glycosyltransferase 2-like" evidence="12">
    <location>
        <begin position="40"/>
        <end position="213"/>
    </location>
</feature>
<dbReference type="Gene3D" id="3.90.550.10">
    <property type="entry name" value="Spore Coat Polysaccharide Biosynthesis Protein SpsA, Chain A"/>
    <property type="match status" value="1"/>
</dbReference>
<evidence type="ECO:0000256" key="10">
    <source>
        <dbReference type="ARBA" id="ARBA00040345"/>
    </source>
</evidence>
<feature type="transmembrane region" description="Helical" evidence="11">
    <location>
        <begin position="329"/>
        <end position="347"/>
    </location>
</feature>
<dbReference type="PANTHER" id="PTHR43646:SF2">
    <property type="entry name" value="GLYCOSYLTRANSFERASE 2-LIKE DOMAIN-CONTAINING PROTEIN"/>
    <property type="match status" value="1"/>
</dbReference>
<keyword evidence="4" id="KW-0808">Transferase</keyword>
<dbReference type="InterPro" id="IPR029044">
    <property type="entry name" value="Nucleotide-diphossugar_trans"/>
</dbReference>
<evidence type="ECO:0000256" key="9">
    <source>
        <dbReference type="ARBA" id="ARBA00038120"/>
    </source>
</evidence>
<evidence type="ECO:0000256" key="11">
    <source>
        <dbReference type="SAM" id="Phobius"/>
    </source>
</evidence>
<protein>
    <recommendedName>
        <fullName evidence="10">4,4'-diaponeurosporenoate glycosyltransferase</fullName>
    </recommendedName>
</protein>
<organism evidence="13 14">
    <name type="scientific">Priestia iocasae</name>
    <dbReference type="NCBI Taxonomy" id="2291674"/>
    <lineage>
        <taxon>Bacteria</taxon>
        <taxon>Bacillati</taxon>
        <taxon>Bacillota</taxon>
        <taxon>Bacilli</taxon>
        <taxon>Bacillales</taxon>
        <taxon>Bacillaceae</taxon>
        <taxon>Priestia</taxon>
    </lineage>
</organism>
<evidence type="ECO:0000256" key="2">
    <source>
        <dbReference type="ARBA" id="ARBA00022475"/>
    </source>
</evidence>
<evidence type="ECO:0000256" key="7">
    <source>
        <dbReference type="ARBA" id="ARBA00037281"/>
    </source>
</evidence>
<evidence type="ECO:0000256" key="8">
    <source>
        <dbReference type="ARBA" id="ARBA00037904"/>
    </source>
</evidence>
<sequence>MIVYVLIFLILSAGTVLNIALLPTLNNQQKKKRESYPLVSILIPMRNEERNVKRVVRAVKLLTYPNFECIILDDGSTDKTRELLEGETANDDRFKIVDGSTLPSKWVGKVYACHQLSKRANGDYLLFLDADVSLKSDTVEQSLALIEKRNGSLLTGFSRFPVKHMLESLIVPMQHVVVFTYLPVLLANYTNYPSATAAHGAFMFFRRKDYDKVGGHEAVQSSLIEDVHLAQQFKRKGLKVVLANITSHVSCFMYESDEEVWNGFAKNIYTGLGRSTASLLALSLFFFAYYVLPVPLFIYGLLTSQWFAVIPLLLVLTQRLMIDIATKQKWYLCLTMPFAALALIALMQHSMWRGVQRIGYEWKGRHYQ</sequence>
<evidence type="ECO:0000313" key="14">
    <source>
        <dbReference type="Proteomes" id="UP000809829"/>
    </source>
</evidence>